<organism evidence="1 2">
    <name type="scientific">Cetraspora pellucida</name>
    <dbReference type="NCBI Taxonomy" id="1433469"/>
    <lineage>
        <taxon>Eukaryota</taxon>
        <taxon>Fungi</taxon>
        <taxon>Fungi incertae sedis</taxon>
        <taxon>Mucoromycota</taxon>
        <taxon>Glomeromycotina</taxon>
        <taxon>Glomeromycetes</taxon>
        <taxon>Diversisporales</taxon>
        <taxon>Gigasporaceae</taxon>
        <taxon>Cetraspora</taxon>
    </lineage>
</organism>
<gene>
    <name evidence="1" type="ORF">CPELLU_LOCUS3325</name>
</gene>
<comment type="caution">
    <text evidence="1">The sequence shown here is derived from an EMBL/GenBank/DDBJ whole genome shotgun (WGS) entry which is preliminary data.</text>
</comment>
<accession>A0A9N9A802</accession>
<reference evidence="1" key="1">
    <citation type="submission" date="2021-06" db="EMBL/GenBank/DDBJ databases">
        <authorList>
            <person name="Kallberg Y."/>
            <person name="Tangrot J."/>
            <person name="Rosling A."/>
        </authorList>
    </citation>
    <scope>NUCLEOTIDE SEQUENCE</scope>
    <source>
        <strain evidence="1">FL966</strain>
    </source>
</reference>
<evidence type="ECO:0000313" key="1">
    <source>
        <dbReference type="EMBL" id="CAG8519711.1"/>
    </source>
</evidence>
<sequence length="40" mass="4770">MPIKICWPSLVLSDELVKLKDYKFKKLFGVLENKLKFSNR</sequence>
<dbReference type="AlphaFoldDB" id="A0A9N9A802"/>
<dbReference type="EMBL" id="CAJVQA010001588">
    <property type="protein sequence ID" value="CAG8519711.1"/>
    <property type="molecule type" value="Genomic_DNA"/>
</dbReference>
<name>A0A9N9A802_9GLOM</name>
<dbReference type="Proteomes" id="UP000789759">
    <property type="component" value="Unassembled WGS sequence"/>
</dbReference>
<protein>
    <submittedName>
        <fullName evidence="1">12522_t:CDS:1</fullName>
    </submittedName>
</protein>
<evidence type="ECO:0000313" key="2">
    <source>
        <dbReference type="Proteomes" id="UP000789759"/>
    </source>
</evidence>
<proteinExistence type="predicted"/>
<keyword evidence="2" id="KW-1185">Reference proteome</keyword>